<dbReference type="Proteomes" id="UP000614221">
    <property type="component" value="Unassembled WGS sequence"/>
</dbReference>
<keyword evidence="5 8" id="KW-0812">Transmembrane</keyword>
<feature type="transmembrane region" description="Helical" evidence="8">
    <location>
        <begin position="12"/>
        <end position="30"/>
    </location>
</feature>
<keyword evidence="6 8" id="KW-1133">Transmembrane helix</keyword>
<evidence type="ECO:0000256" key="1">
    <source>
        <dbReference type="ARBA" id="ARBA00004651"/>
    </source>
</evidence>
<proteinExistence type="inferred from homology"/>
<reference evidence="9" key="2">
    <citation type="submission" date="2020-09" db="EMBL/GenBank/DDBJ databases">
        <authorList>
            <person name="Sun Q."/>
            <person name="Ohkuma M."/>
        </authorList>
    </citation>
    <scope>NUCLEOTIDE SEQUENCE</scope>
    <source>
        <strain evidence="9">JCM 19018</strain>
    </source>
</reference>
<accession>A0A830EFL9</accession>
<comment type="similarity">
    <text evidence="2">Belongs to the AzlC family.</text>
</comment>
<name>A0A830EFL9_9EURY</name>
<dbReference type="RefSeq" id="WP_188974638.1">
    <property type="nucleotide sequence ID" value="NZ_BMPD01000001.1"/>
</dbReference>
<keyword evidence="3" id="KW-0813">Transport</keyword>
<evidence type="ECO:0000256" key="3">
    <source>
        <dbReference type="ARBA" id="ARBA00022448"/>
    </source>
</evidence>
<organism evidence="9 10">
    <name type="scientific">Haloarcula sebkhae</name>
    <dbReference type="NCBI Taxonomy" id="932660"/>
    <lineage>
        <taxon>Archaea</taxon>
        <taxon>Methanobacteriati</taxon>
        <taxon>Methanobacteriota</taxon>
        <taxon>Stenosarchaea group</taxon>
        <taxon>Halobacteria</taxon>
        <taxon>Halobacteriales</taxon>
        <taxon>Haloarculaceae</taxon>
        <taxon>Haloarcula</taxon>
    </lineage>
</organism>
<keyword evidence="4" id="KW-1003">Cell membrane</keyword>
<dbReference type="GO" id="GO:1903785">
    <property type="term" value="P:L-valine transmembrane transport"/>
    <property type="evidence" value="ECO:0007669"/>
    <property type="project" value="TreeGrafter"/>
</dbReference>
<evidence type="ECO:0000256" key="5">
    <source>
        <dbReference type="ARBA" id="ARBA00022692"/>
    </source>
</evidence>
<dbReference type="OrthoDB" id="213715at2157"/>
<feature type="transmembrane region" description="Helical" evidence="8">
    <location>
        <begin position="36"/>
        <end position="57"/>
    </location>
</feature>
<evidence type="ECO:0000256" key="6">
    <source>
        <dbReference type="ARBA" id="ARBA00022989"/>
    </source>
</evidence>
<dbReference type="PANTHER" id="PTHR34979">
    <property type="entry name" value="INNER MEMBRANE PROTEIN YGAZ"/>
    <property type="match status" value="1"/>
</dbReference>
<dbReference type="Pfam" id="PF03591">
    <property type="entry name" value="AzlC"/>
    <property type="match status" value="1"/>
</dbReference>
<evidence type="ECO:0000256" key="7">
    <source>
        <dbReference type="ARBA" id="ARBA00023136"/>
    </source>
</evidence>
<comment type="subcellular location">
    <subcellularLocation>
        <location evidence="1">Cell membrane</location>
        <topology evidence="1">Multi-pass membrane protein</topology>
    </subcellularLocation>
</comment>
<reference evidence="9" key="1">
    <citation type="journal article" date="2014" name="Int. J. Syst. Evol. Microbiol.">
        <title>Complete genome sequence of Corynebacterium casei LMG S-19264T (=DSM 44701T), isolated from a smear-ripened cheese.</title>
        <authorList>
            <consortium name="US DOE Joint Genome Institute (JGI-PGF)"/>
            <person name="Walter F."/>
            <person name="Albersmeier A."/>
            <person name="Kalinowski J."/>
            <person name="Ruckert C."/>
        </authorList>
    </citation>
    <scope>NUCLEOTIDE SEQUENCE</scope>
    <source>
        <strain evidence="9">JCM 19018</strain>
    </source>
</reference>
<evidence type="ECO:0000256" key="2">
    <source>
        <dbReference type="ARBA" id="ARBA00010735"/>
    </source>
</evidence>
<evidence type="ECO:0000256" key="4">
    <source>
        <dbReference type="ARBA" id="ARBA00022475"/>
    </source>
</evidence>
<feature type="transmembrane region" description="Helical" evidence="8">
    <location>
        <begin position="159"/>
        <end position="178"/>
    </location>
</feature>
<dbReference type="AlphaFoldDB" id="A0A830EFL9"/>
<feature type="transmembrane region" description="Helical" evidence="8">
    <location>
        <begin position="129"/>
        <end position="153"/>
    </location>
</feature>
<evidence type="ECO:0000313" key="9">
    <source>
        <dbReference type="EMBL" id="GGK53314.1"/>
    </source>
</evidence>
<comment type="caution">
    <text evidence="9">The sequence shown here is derived from an EMBL/GenBank/DDBJ whole genome shotgun (WGS) entry which is preliminary data.</text>
</comment>
<dbReference type="PANTHER" id="PTHR34979:SF1">
    <property type="entry name" value="INNER MEMBRANE PROTEIN YGAZ"/>
    <property type="match status" value="1"/>
</dbReference>
<feature type="transmembrane region" description="Helical" evidence="8">
    <location>
        <begin position="69"/>
        <end position="92"/>
    </location>
</feature>
<feature type="transmembrane region" description="Helical" evidence="8">
    <location>
        <begin position="185"/>
        <end position="212"/>
    </location>
</feature>
<evidence type="ECO:0000256" key="8">
    <source>
        <dbReference type="SAM" id="Phobius"/>
    </source>
</evidence>
<dbReference type="GO" id="GO:0005886">
    <property type="term" value="C:plasma membrane"/>
    <property type="evidence" value="ECO:0007669"/>
    <property type="project" value="UniProtKB-SubCell"/>
</dbReference>
<dbReference type="EMBL" id="BMPD01000001">
    <property type="protein sequence ID" value="GGK53314.1"/>
    <property type="molecule type" value="Genomic_DNA"/>
</dbReference>
<sequence length="230" mass="23281">MDTASFRRGVRDVAPLLLGIIPFGLVAGIATVNAGLGLPAAVGLSVVVFAGASQLAALELLGQNAPLTVVVATAVVINLRLLMYSASIAPYFREFTGRWKAVLAYVLTDQAYALSVASYRSDSETDRKWYYLGVAVTLWAVWQVTTIVGALLGTGVPDAWGLEFAIPLVFLAILVPAIEDAATAVAAAVGGAIAVVGAGLPLNLGLLVAAGVGITAGVLTGSATGGSDGN</sequence>
<protein>
    <recommendedName>
        <fullName evidence="11">Branched-chain amino acid ABC transporter permease</fullName>
    </recommendedName>
</protein>
<evidence type="ECO:0000313" key="10">
    <source>
        <dbReference type="Proteomes" id="UP000614221"/>
    </source>
</evidence>
<evidence type="ECO:0008006" key="11">
    <source>
        <dbReference type="Google" id="ProtNLM"/>
    </source>
</evidence>
<dbReference type="InterPro" id="IPR011606">
    <property type="entry name" value="Brnchd-chn_aa_trnsp_permease"/>
</dbReference>
<gene>
    <name evidence="9" type="ORF">GCM10009067_02240</name>
</gene>
<keyword evidence="7 8" id="KW-0472">Membrane</keyword>